<dbReference type="EMBL" id="PZJX01000006">
    <property type="protein sequence ID" value="PTE11762.1"/>
    <property type="molecule type" value="Genomic_DNA"/>
</dbReference>
<proteinExistence type="predicted"/>
<evidence type="ECO:0000256" key="1">
    <source>
        <dbReference type="SAM" id="SignalP"/>
    </source>
</evidence>
<feature type="chain" id="PRO_5015430952" description="M23ase beta-sheet core domain-containing protein" evidence="1">
    <location>
        <begin position="29"/>
        <end position="710"/>
    </location>
</feature>
<evidence type="ECO:0000313" key="3">
    <source>
        <dbReference type="EMBL" id="PTE11762.1"/>
    </source>
</evidence>
<name>A0A2T4J1K0_9HYPH</name>
<evidence type="ECO:0000313" key="4">
    <source>
        <dbReference type="Proteomes" id="UP000240259"/>
    </source>
</evidence>
<dbReference type="RefSeq" id="WP_107647812.1">
    <property type="nucleotide sequence ID" value="NZ_PZJX01000006.1"/>
</dbReference>
<dbReference type="InterPro" id="IPR016047">
    <property type="entry name" value="M23ase_b-sheet_dom"/>
</dbReference>
<organism evidence="3 4">
    <name type="scientific">Mesorhizobium helmanticense</name>
    <dbReference type="NCBI Taxonomy" id="1776423"/>
    <lineage>
        <taxon>Bacteria</taxon>
        <taxon>Pseudomonadati</taxon>
        <taxon>Pseudomonadota</taxon>
        <taxon>Alphaproteobacteria</taxon>
        <taxon>Hyphomicrobiales</taxon>
        <taxon>Phyllobacteriaceae</taxon>
        <taxon>Mesorhizobium</taxon>
    </lineage>
</organism>
<protein>
    <recommendedName>
        <fullName evidence="2">M23ase beta-sheet core domain-containing protein</fullName>
    </recommendedName>
</protein>
<feature type="signal peptide" evidence="1">
    <location>
        <begin position="1"/>
        <end position="28"/>
    </location>
</feature>
<feature type="domain" description="M23ase beta-sheet core" evidence="2">
    <location>
        <begin position="123"/>
        <end position="216"/>
    </location>
</feature>
<comment type="caution">
    <text evidence="3">The sequence shown here is derived from an EMBL/GenBank/DDBJ whole genome shotgun (WGS) entry which is preliminary data.</text>
</comment>
<dbReference type="Gene3D" id="2.70.70.10">
    <property type="entry name" value="Glucose Permease (Domain IIA)"/>
    <property type="match status" value="1"/>
</dbReference>
<gene>
    <name evidence="3" type="ORF">C9427_03470</name>
</gene>
<dbReference type="OrthoDB" id="7172069at2"/>
<reference evidence="3 4" key="1">
    <citation type="submission" date="2018-03" db="EMBL/GenBank/DDBJ databases">
        <title>Genome sequence of the symbiotic type strain Mesorhizobium helmanticense CSLC115NT isolated from Lotus corniculatus nodules.</title>
        <authorList>
            <person name="Sannazzaro A.I."/>
            <person name="Torres Tejerizo G.A."/>
            <person name="Dip D."/>
            <person name="Caballero M."/>
            <person name="Pistorio M."/>
            <person name="Estrella M.J."/>
        </authorList>
    </citation>
    <scope>NUCLEOTIDE SEQUENCE [LARGE SCALE GENOMIC DNA]</scope>
    <source>
        <strain evidence="3 4">CSLC115N</strain>
    </source>
</reference>
<dbReference type="Proteomes" id="UP000240259">
    <property type="component" value="Unassembled WGS sequence"/>
</dbReference>
<evidence type="ECO:0000259" key="2">
    <source>
        <dbReference type="Pfam" id="PF01551"/>
    </source>
</evidence>
<dbReference type="SUPFAM" id="SSF51261">
    <property type="entry name" value="Duplicated hybrid motif"/>
    <property type="match status" value="1"/>
</dbReference>
<accession>A0A2T4J1K0</accession>
<dbReference type="AlphaFoldDB" id="A0A2T4J1K0"/>
<keyword evidence="1" id="KW-0732">Signal</keyword>
<keyword evidence="4" id="KW-1185">Reference proteome</keyword>
<dbReference type="InterPro" id="IPR011055">
    <property type="entry name" value="Dup_hybrid_motif"/>
</dbReference>
<dbReference type="Pfam" id="PF01551">
    <property type="entry name" value="Peptidase_M23"/>
    <property type="match status" value="1"/>
</dbReference>
<dbReference type="CDD" id="cd12797">
    <property type="entry name" value="M23_peptidase"/>
    <property type="match status" value="1"/>
</dbReference>
<sequence length="710" mass="76148">MRLILKAAMMLAASAMLIMPQAGIPANAQSTAISGPSLEYFAPGNILPRSNLGVQGRKVVFPDWVFPLKIGSASGHHAYIGTQLTQFHGVNWANDPRLFNYPSRDNQCEPRQWDMRPCPAGQGHQGVDIRANDNRDDFWPVVAVESGVVTSITRNTTVQIRSGNHTVRYLHMSPGSIADAGLEIGNNVSQGQQIGRVSCFLGKICQTSRHLHFDAYSGSAGQGNFFHVYPSLIAAYKRAWGIPDGVANGELTVDPAHEVGSAGSGPGLLPDPGPAPMSSCEGVAIADPLPNVDRNSFVSLWRHNCSIMGLVADNASGERSFVYFRPKKAIEEIVADDPVLFKGVNRGGEYRGTAKQYSKRCGNQGFAGRGSAADGLTTSVKVAGTRNRLDSDCQIVGTQEQALEFVFVESVAPQPAVVQHTVPPDRETLSEITRNFLAITFYPDASGTIRLLPYFSSFPGLVQGGGKIDSAGGLIPELTTDEAGVAISRVWIRKRAQFTESLRITPRMVAHSMAGVDPSACDAQVNPTEAGIAAARSANKARVMCNKVVSYLRGYIGLGGGRGFATDYFGRRVSSDELLDLGESDTSWNWMRTMYSHESGRAPVIGHEAFDRGIAMGDHYISFHYDQVADAMKPIAFYSDPCNFAQPSCGTGTGETVVVVGTGGATTTGGETTGPLLEKLLKELTILRSKVDGLSRKIDGLNISTADRDD</sequence>